<feature type="transmembrane region" description="Helical" evidence="13">
    <location>
        <begin position="12"/>
        <end position="31"/>
    </location>
</feature>
<comment type="caution">
    <text evidence="14">The sequence shown here is derived from an EMBL/GenBank/DDBJ whole genome shotgun (WGS) entry which is preliminary data.</text>
</comment>
<comment type="similarity">
    <text evidence="2">Belongs to the LIMR family. LMBRD1 subfamily.</text>
</comment>
<evidence type="ECO:0000256" key="7">
    <source>
        <dbReference type="ARBA" id="ARBA00022989"/>
    </source>
</evidence>
<evidence type="ECO:0000256" key="6">
    <source>
        <dbReference type="ARBA" id="ARBA00022692"/>
    </source>
</evidence>
<keyword evidence="8 13" id="KW-0472">Membrane</keyword>
<feature type="transmembrane region" description="Helical" evidence="13">
    <location>
        <begin position="95"/>
        <end position="119"/>
    </location>
</feature>
<keyword evidence="10" id="KW-0170">Cobalt</keyword>
<keyword evidence="15" id="KW-1185">Reference proteome</keyword>
<organism evidence="14 15">
    <name type="scientific">Paraphoma chrysanthemicola</name>
    <dbReference type="NCBI Taxonomy" id="798071"/>
    <lineage>
        <taxon>Eukaryota</taxon>
        <taxon>Fungi</taxon>
        <taxon>Dikarya</taxon>
        <taxon>Ascomycota</taxon>
        <taxon>Pezizomycotina</taxon>
        <taxon>Dothideomycetes</taxon>
        <taxon>Pleosporomycetidae</taxon>
        <taxon>Pleosporales</taxon>
        <taxon>Pleosporineae</taxon>
        <taxon>Phaeosphaeriaceae</taxon>
        <taxon>Paraphoma</taxon>
    </lineage>
</organism>
<dbReference type="PANTHER" id="PTHR16130">
    <property type="entry name" value="LYSOSOMAL COBALAMIN TRANSPORTER-RELATED"/>
    <property type="match status" value="1"/>
</dbReference>
<feature type="transmembrane region" description="Helical" evidence="13">
    <location>
        <begin position="38"/>
        <end position="61"/>
    </location>
</feature>
<dbReference type="GO" id="GO:0031419">
    <property type="term" value="F:cobalamin binding"/>
    <property type="evidence" value="ECO:0007669"/>
    <property type="project" value="UniProtKB-KW"/>
</dbReference>
<dbReference type="EMBL" id="JAGMVJ010000010">
    <property type="protein sequence ID" value="KAH7086723.1"/>
    <property type="molecule type" value="Genomic_DNA"/>
</dbReference>
<feature type="transmembrane region" description="Helical" evidence="13">
    <location>
        <begin position="191"/>
        <end position="218"/>
    </location>
</feature>
<dbReference type="PANTHER" id="PTHR16130:SF2">
    <property type="entry name" value="LYSOSOMAL COBALAMIN TRANSPORT ESCORT PROTEIN LMBD1"/>
    <property type="match status" value="1"/>
</dbReference>
<comment type="function">
    <text evidence="11">Probable lysosomal cobalamin transporter. Required to export cobalamin from lysosomes allowing its conversion to cofactors.</text>
</comment>
<dbReference type="OrthoDB" id="73273at2759"/>
<feature type="transmembrane region" description="Helical" evidence="13">
    <location>
        <begin position="140"/>
        <end position="165"/>
    </location>
</feature>
<feature type="region of interest" description="Disordered" evidence="12">
    <location>
        <begin position="246"/>
        <end position="265"/>
    </location>
</feature>
<keyword evidence="5" id="KW-0846">Cobalamin</keyword>
<feature type="region of interest" description="Disordered" evidence="12">
    <location>
        <begin position="568"/>
        <end position="598"/>
    </location>
</feature>
<evidence type="ECO:0000256" key="12">
    <source>
        <dbReference type="SAM" id="MobiDB-lite"/>
    </source>
</evidence>
<feature type="transmembrane region" description="Helical" evidence="13">
    <location>
        <begin position="419"/>
        <end position="443"/>
    </location>
</feature>
<evidence type="ECO:0000256" key="2">
    <source>
        <dbReference type="ARBA" id="ARBA00009901"/>
    </source>
</evidence>
<dbReference type="SUPFAM" id="SSF103473">
    <property type="entry name" value="MFS general substrate transporter"/>
    <property type="match status" value="1"/>
</dbReference>
<feature type="transmembrane region" description="Helical" evidence="13">
    <location>
        <begin position="509"/>
        <end position="534"/>
    </location>
</feature>
<evidence type="ECO:0000313" key="15">
    <source>
        <dbReference type="Proteomes" id="UP000813461"/>
    </source>
</evidence>
<gene>
    <name evidence="14" type="ORF">FB567DRAFT_628818</name>
</gene>
<dbReference type="InterPro" id="IPR036259">
    <property type="entry name" value="MFS_trans_sf"/>
</dbReference>
<evidence type="ECO:0000256" key="1">
    <source>
        <dbReference type="ARBA" id="ARBA00004155"/>
    </source>
</evidence>
<evidence type="ECO:0000313" key="14">
    <source>
        <dbReference type="EMBL" id="KAH7086723.1"/>
    </source>
</evidence>
<dbReference type="GO" id="GO:0005774">
    <property type="term" value="C:vacuolar membrane"/>
    <property type="evidence" value="ECO:0007669"/>
    <property type="project" value="TreeGrafter"/>
</dbReference>
<dbReference type="Proteomes" id="UP000813461">
    <property type="component" value="Unassembled WGS sequence"/>
</dbReference>
<evidence type="ECO:0000256" key="5">
    <source>
        <dbReference type="ARBA" id="ARBA00022628"/>
    </source>
</evidence>
<protein>
    <recommendedName>
        <fullName evidence="3">Probable lysosomal cobalamin transporter</fullName>
    </recommendedName>
</protein>
<dbReference type="InterPro" id="IPR050854">
    <property type="entry name" value="LMBD1_LysCbl_Transport"/>
</dbReference>
<dbReference type="AlphaFoldDB" id="A0A8K0R4N3"/>
<evidence type="ECO:0000256" key="4">
    <source>
        <dbReference type="ARBA" id="ARBA00022448"/>
    </source>
</evidence>
<evidence type="ECO:0000256" key="13">
    <source>
        <dbReference type="SAM" id="Phobius"/>
    </source>
</evidence>
<evidence type="ECO:0000256" key="8">
    <source>
        <dbReference type="ARBA" id="ARBA00023136"/>
    </source>
</evidence>
<feature type="transmembrane region" description="Helical" evidence="13">
    <location>
        <begin position="315"/>
        <end position="334"/>
    </location>
</feature>
<keyword evidence="9" id="KW-0458">Lysosome</keyword>
<keyword evidence="7 13" id="KW-1133">Transmembrane helix</keyword>
<dbReference type="InterPro" id="IPR006876">
    <property type="entry name" value="LMBR1-like_membr_prot"/>
</dbReference>
<evidence type="ECO:0000256" key="10">
    <source>
        <dbReference type="ARBA" id="ARBA00023285"/>
    </source>
</evidence>
<evidence type="ECO:0000256" key="11">
    <source>
        <dbReference type="ARBA" id="ARBA00025515"/>
    </source>
</evidence>
<evidence type="ECO:0000256" key="9">
    <source>
        <dbReference type="ARBA" id="ARBA00023228"/>
    </source>
</evidence>
<sequence>MALIQTSLIWVAYAVAIGILLAIAAIFVFLYQKPRDRAASVTIVCIFTTLALLATVLLIPVDVALVSSTSKSSEGRKKDWATPEKVHDIVHTLEIVYYTLYSLDAILCLLVVPFTYFYYEEYDEDATEHGEQTVGQRIWGAFKYTIAFIVFVVIIFLIGFFVPFAKQAKDDKRLDLDYFKHLLSENHGERALAFGLGLLMTIGTVLFVLYTGAGMALLPVAMIKSAPYVSNPALAASTASQLEANRERQRQLEGRNEGREGGLDARDRRELESLIREERTLIRRERLAAESSGEDRHWIVKAWIKIEAVFRPLKLIGGLLLIVVALVVFTSMLITGIDKAKNSICGAHCGYILGHINIFQPLNWVLVKSSKVFPIDYVLFLLLVLFFFSASVVGIATAGIRFLWLTIFKIRKGHTSPQALLMATVLLTLITLGINYSVAMVVAPQYATFGPQTYCDLSTNSRDEVPDCSEHKDLIKSCSELATNPAAQDVCTPSVLSTFINRVTINFPFFGVVLFWAQFAFLGVYLIVFVTTLFRVPKIDQDQVDRDLEEEEEEGLLASTGRRFNATWQDITGRSKQSSYGATESRNGERSGEGLFSN</sequence>
<proteinExistence type="inferred from homology"/>
<comment type="subcellular location">
    <subcellularLocation>
        <location evidence="1">Lysosome membrane</location>
        <topology evidence="1">Multi-pass membrane protein</topology>
    </subcellularLocation>
</comment>
<keyword evidence="6 13" id="KW-0812">Transmembrane</keyword>
<feature type="transmembrane region" description="Helical" evidence="13">
    <location>
        <begin position="377"/>
        <end position="407"/>
    </location>
</feature>
<name>A0A8K0R4N3_9PLEO</name>
<accession>A0A8K0R4N3</accession>
<reference evidence="14" key="1">
    <citation type="journal article" date="2021" name="Nat. Commun.">
        <title>Genetic determinants of endophytism in the Arabidopsis root mycobiome.</title>
        <authorList>
            <person name="Mesny F."/>
            <person name="Miyauchi S."/>
            <person name="Thiergart T."/>
            <person name="Pickel B."/>
            <person name="Atanasova L."/>
            <person name="Karlsson M."/>
            <person name="Huettel B."/>
            <person name="Barry K.W."/>
            <person name="Haridas S."/>
            <person name="Chen C."/>
            <person name="Bauer D."/>
            <person name="Andreopoulos W."/>
            <person name="Pangilinan J."/>
            <person name="LaButti K."/>
            <person name="Riley R."/>
            <person name="Lipzen A."/>
            <person name="Clum A."/>
            <person name="Drula E."/>
            <person name="Henrissat B."/>
            <person name="Kohler A."/>
            <person name="Grigoriev I.V."/>
            <person name="Martin F.M."/>
            <person name="Hacquard S."/>
        </authorList>
    </citation>
    <scope>NUCLEOTIDE SEQUENCE</scope>
    <source>
        <strain evidence="14">MPI-SDFR-AT-0120</strain>
    </source>
</reference>
<feature type="compositionally biased region" description="Polar residues" evidence="12">
    <location>
        <begin position="568"/>
        <end position="585"/>
    </location>
</feature>
<keyword evidence="4" id="KW-0813">Transport</keyword>
<evidence type="ECO:0000256" key="3">
    <source>
        <dbReference type="ARBA" id="ARBA00017088"/>
    </source>
</evidence>
<dbReference type="Pfam" id="PF04791">
    <property type="entry name" value="LMBR1"/>
    <property type="match status" value="1"/>
</dbReference>
<dbReference type="GO" id="GO:0072665">
    <property type="term" value="P:protein localization to vacuole"/>
    <property type="evidence" value="ECO:0007669"/>
    <property type="project" value="TreeGrafter"/>
</dbReference>